<dbReference type="Proteomes" id="UP001165085">
    <property type="component" value="Unassembled WGS sequence"/>
</dbReference>
<keyword evidence="3" id="KW-1185">Reference proteome</keyword>
<reference evidence="3" key="1">
    <citation type="journal article" date="2023" name="Commun. Biol.">
        <title>Genome analysis of Parmales, the sister group of diatoms, reveals the evolutionary specialization of diatoms from phago-mixotrophs to photoautotrophs.</title>
        <authorList>
            <person name="Ban H."/>
            <person name="Sato S."/>
            <person name="Yoshikawa S."/>
            <person name="Yamada K."/>
            <person name="Nakamura Y."/>
            <person name="Ichinomiya M."/>
            <person name="Sato N."/>
            <person name="Blanc-Mathieu R."/>
            <person name="Endo H."/>
            <person name="Kuwata A."/>
            <person name="Ogata H."/>
        </authorList>
    </citation>
    <scope>NUCLEOTIDE SEQUENCE [LARGE SCALE GENOMIC DNA]</scope>
    <source>
        <strain evidence="3">NIES 3701</strain>
    </source>
</reference>
<organism evidence="2 3">
    <name type="scientific">Triparma strigata</name>
    <dbReference type="NCBI Taxonomy" id="1606541"/>
    <lineage>
        <taxon>Eukaryota</taxon>
        <taxon>Sar</taxon>
        <taxon>Stramenopiles</taxon>
        <taxon>Ochrophyta</taxon>
        <taxon>Bolidophyceae</taxon>
        <taxon>Parmales</taxon>
        <taxon>Triparmaceae</taxon>
        <taxon>Triparma</taxon>
    </lineage>
</organism>
<comment type="caution">
    <text evidence="2">The sequence shown here is derived from an EMBL/GenBank/DDBJ whole genome shotgun (WGS) entry which is preliminary data.</text>
</comment>
<dbReference type="OrthoDB" id="10405739at2759"/>
<evidence type="ECO:0000313" key="3">
    <source>
        <dbReference type="Proteomes" id="UP001165085"/>
    </source>
</evidence>
<evidence type="ECO:0000256" key="1">
    <source>
        <dbReference type="SAM" id="Coils"/>
    </source>
</evidence>
<feature type="coiled-coil region" evidence="1">
    <location>
        <begin position="231"/>
        <end position="310"/>
    </location>
</feature>
<name>A0A9W7AN45_9STRA</name>
<dbReference type="EMBL" id="BRXY01000170">
    <property type="protein sequence ID" value="GMH73561.1"/>
    <property type="molecule type" value="Genomic_DNA"/>
</dbReference>
<dbReference type="AlphaFoldDB" id="A0A9W7AN45"/>
<sequence>MQDQNSPPAEYNPSIYASKMKGHIPSRNWQFTDYEDKPIAYIGLESSNFGSSDGKDVGSSAAVSLNVLKDILRNGNKNYREQCLRSGKKQPWEVSAKKNYEIGEISKKTTVNSVPYHSSERINPPPKSSVSCDELFAAKMKLKHRRTFEEWLSVNEGKGLGEREMDRAEEIRRVKEAQERKLLAEAKFEEWKRTRGMRKMELINKLPVESASKDDGNNNTRVYDKDYKPWRKFMKTEQEEAEERAKREELAKIEAEEKEGREKMGHGIFLEWLAEKEAERKKAQKERRRLVKEEKSMKRLEREAKWMKKAVVNCYGGDIAKEMTSLGIREDGRGGGRKERAWRPVKTYRESAEEAKISDKKA</sequence>
<feature type="coiled-coil region" evidence="1">
    <location>
        <begin position="167"/>
        <end position="194"/>
    </location>
</feature>
<accession>A0A9W7AN45</accession>
<protein>
    <submittedName>
        <fullName evidence="2">Uncharacterized protein</fullName>
    </submittedName>
</protein>
<gene>
    <name evidence="2" type="ORF">TrST_g7159</name>
</gene>
<evidence type="ECO:0000313" key="2">
    <source>
        <dbReference type="EMBL" id="GMH73561.1"/>
    </source>
</evidence>
<proteinExistence type="predicted"/>
<keyword evidence="1" id="KW-0175">Coiled coil</keyword>